<dbReference type="STRING" id="1111735.GCA_000428045_03854"/>
<dbReference type="Pfam" id="PF20419">
    <property type="entry name" value="DUF6701"/>
    <property type="match status" value="1"/>
</dbReference>
<evidence type="ECO:0000256" key="1">
    <source>
        <dbReference type="ARBA" id="ARBA00022729"/>
    </source>
</evidence>
<gene>
    <name evidence="5" type="ORF">C0630_09020</name>
</gene>
<dbReference type="PROSITE" id="PS51257">
    <property type="entry name" value="PROKAR_LIPOPROTEIN"/>
    <property type="match status" value="1"/>
</dbReference>
<dbReference type="EMBL" id="PKUN01000010">
    <property type="protein sequence ID" value="PLX61677.1"/>
    <property type="molecule type" value="Genomic_DNA"/>
</dbReference>
<evidence type="ECO:0000313" key="5">
    <source>
        <dbReference type="EMBL" id="PLX61677.1"/>
    </source>
</evidence>
<evidence type="ECO:0000256" key="2">
    <source>
        <dbReference type="ARBA" id="ARBA00023157"/>
    </source>
</evidence>
<dbReference type="Pfam" id="PF13385">
    <property type="entry name" value="Laminin_G_3"/>
    <property type="match status" value="1"/>
</dbReference>
<dbReference type="RefSeq" id="WP_273438972.1">
    <property type="nucleotide sequence ID" value="NZ_PKUN01000010.1"/>
</dbReference>
<dbReference type="InterPro" id="IPR006558">
    <property type="entry name" value="LamG-like"/>
</dbReference>
<reference evidence="5 6" key="1">
    <citation type="submission" date="2017-11" db="EMBL/GenBank/DDBJ databases">
        <title>Genome-resolved metagenomics identifies genetic mobility, metabolic interactions, and unexpected diversity in perchlorate-reducing communities.</title>
        <authorList>
            <person name="Barnum T.P."/>
            <person name="Figueroa I.A."/>
            <person name="Carlstrom C.I."/>
            <person name="Lucas L.N."/>
            <person name="Engelbrektson A.L."/>
            <person name="Coates J.D."/>
        </authorList>
    </citation>
    <scope>NUCLEOTIDE SEQUENCE [LARGE SCALE GENOMIC DNA]</scope>
    <source>
        <strain evidence="5">BM301</strain>
    </source>
</reference>
<name>A0A2N6CWL2_9GAMM</name>
<feature type="domain" description="LamG-like jellyroll fold" evidence="4">
    <location>
        <begin position="895"/>
        <end position="1042"/>
    </location>
</feature>
<dbReference type="SMART" id="SM00560">
    <property type="entry name" value="LamGL"/>
    <property type="match status" value="1"/>
</dbReference>
<dbReference type="Gene3D" id="2.60.120.260">
    <property type="entry name" value="Galactose-binding domain-like"/>
    <property type="match status" value="3"/>
</dbReference>
<dbReference type="Proteomes" id="UP000235015">
    <property type="component" value="Unassembled WGS sequence"/>
</dbReference>
<dbReference type="InterPro" id="IPR046524">
    <property type="entry name" value="DUF6701"/>
</dbReference>
<keyword evidence="1 3" id="KW-0732">Signal</keyword>
<evidence type="ECO:0000313" key="6">
    <source>
        <dbReference type="Proteomes" id="UP000235015"/>
    </source>
</evidence>
<accession>A0A2N6CWL2</accession>
<evidence type="ECO:0000256" key="3">
    <source>
        <dbReference type="SAM" id="SignalP"/>
    </source>
</evidence>
<dbReference type="Gene3D" id="2.60.120.200">
    <property type="match status" value="1"/>
</dbReference>
<feature type="chain" id="PRO_5014600727" description="LamG-like jellyroll fold domain-containing protein" evidence="3">
    <location>
        <begin position="28"/>
        <end position="1781"/>
    </location>
</feature>
<sequence>MKIQAMKAVSHILTATVVLACNGGAYAADNLLDPAAGGVITHYSSQLGSYPASRLNDQSTTAQWLSSSGQFTNDIIFRFGAAYPQRRFDGFRLSNHGGNRSIEDFLLLYADDSGLAADTGRDGWTRIPDDTNPVDAINYLHWGDGGTLVSTTSQHGSYPASRLHDGTANNYWLSQSGIYGNLLTFAFDTDWNGATGDAISFEKFRLYNHGGSRSVQDFQVEYELGNSGSWQKLPAPGGPFAEFNYALEFEGGTVSTSSQHGSYPASRLNDGTANTYWLSQSGSYNNTLSFAFDTDQDGATGDAIIFDKLRLNNHNGSRSVQDFQLEYELGNSGSWQKLPAPGGPFAEFNYALEFEGGTVSASSQHGSYPASRLNDGTANTYWLSQSGSYNNTLSFAFDTDQDGATGDAITFDKLRLNNHSGTRSVQDFQVEYEQGNSGTWQKLPAPGGPFAEFNYALEFEGGTVSASSQLGSYPASRLNDCTSNTFWLSQSGVHNNILSFTFDTDQDGATGDAITFDKFRLNNYNGSRSVQDFEIWYRIGAGGWTKLADYTAVNSAATQEWTVGGIANVTGVQLRTVNNYGDSYTGIREIEIVGPNNGTTYTYTAAASSTDQVWTVAAVMGSAIANVTGVRLRTVNNYGDSYTGIREIEIVGPNSGTTYTYTAAASSADQVWSVAAVMGSAIANVTGVRLLTVNNYGDSYTGIREIEIVGPFNGPVYTYTAANTSTMQEWTVAAVNGGVPIADVTGFRLRTISNYGDSYTGLREIDVYGEPVGPAHLFSATAVSTTWQEFPFTAVSGRLLRVRIFDNHGDSYTGAREFELNASPLSPLAEWRMDEASWGQVQDVTGNGYHGAGINDATTAATDPVVSGSPGTCRYGVFDGSDDYVDLAGLPNLTDSFTITAWIKADDLGNDQRIFADDQTNNGGFALSLGDGGNGKLRFFSRSVNPIIVDTQNPVISAGTWHHVAAVHDVTAKTRTIYVDGVAVMLNTGGTSSVYTGTWGSDPGAASIGGENNAAGGEAVSRWRFKGSLDEVRVYTEALSQSQIQAVRDEIHPCVATGLDHIRLEHDGQGLTCMGETVTVSACADATCSNLYMGQVTLDFSSPAGGWNPDPVTFTGGTASVSLSHTTAGSVVLDATASSPVTASSVECINSSGGNACEMIFAETGILLDGDDGDGAPESAVPTQITGKPSQTGYGATTQRVRVVRTDNATGACVPGVGNQTLDAMFSYLLPVAGEGLNDDSLSVVAASSATLTAAGSGQMLQLAFDGNGTAPFSFTSQDAGRYQLRVEMAIPAVDPDGVPTGTTIAASDTSNGFVVRPLALYADATGNTRAQDADGNPFKSAVEPFTLGYKSLRCAPGRDNDNDGLWDSCASSTLTDPGLYARVPAWNIGQPGADLQQPAGGNPGSLVHGGGDAAFTVAATGGDKGGVSYSEVGIIQLQQNSLNPFLGEGVPLCSPYIWRFIPADFSFAITDHGALLNSCTGSGFSYAGTPIGYAAPQLPAAIITARNSSGVTTQNYTGAYNKLPLSGINMPNITSDGTQLGADGVTKVGLNWSIGMPGLIDNGNGTLDFGLSGDTFTYDRTANDRVAPFTSDLVLSVQSITDDDGVTAAGMPQSFTPAGVEVRYGRMAMQNAQGSELLPLHVPLQVEYYAGSANGFVANGADLCTAGLTAGLKSPVGQVVIAGGSRNTAIYAPAAVAGAYAADDLSDSSLLFVQPPVAGEFNLNLQPPGQGNTGSTDVEVVVPSWLKYIWSGSAMDNPSAKATFGVFSRPGGLIYQREAY</sequence>
<dbReference type="InterPro" id="IPR013320">
    <property type="entry name" value="ConA-like_dom_sf"/>
</dbReference>
<dbReference type="SUPFAM" id="SSF49899">
    <property type="entry name" value="Concanavalin A-like lectins/glucanases"/>
    <property type="match status" value="1"/>
</dbReference>
<feature type="signal peptide" evidence="3">
    <location>
        <begin position="1"/>
        <end position="27"/>
    </location>
</feature>
<comment type="caution">
    <text evidence="5">The sequence shown here is derived from an EMBL/GenBank/DDBJ whole genome shotgun (WGS) entry which is preliminary data.</text>
</comment>
<keyword evidence="2" id="KW-1015">Disulfide bond</keyword>
<proteinExistence type="predicted"/>
<dbReference type="InterPro" id="IPR008979">
    <property type="entry name" value="Galactose-bd-like_sf"/>
</dbReference>
<organism evidence="5 6">
    <name type="scientific">Sedimenticola selenatireducens</name>
    <dbReference type="NCBI Taxonomy" id="191960"/>
    <lineage>
        <taxon>Bacteria</taxon>
        <taxon>Pseudomonadati</taxon>
        <taxon>Pseudomonadota</taxon>
        <taxon>Gammaproteobacteria</taxon>
        <taxon>Chromatiales</taxon>
        <taxon>Sedimenticolaceae</taxon>
        <taxon>Sedimenticola</taxon>
    </lineage>
</organism>
<dbReference type="SUPFAM" id="SSF49785">
    <property type="entry name" value="Galactose-binding domain-like"/>
    <property type="match status" value="4"/>
</dbReference>
<evidence type="ECO:0000259" key="4">
    <source>
        <dbReference type="SMART" id="SM00560"/>
    </source>
</evidence>
<protein>
    <recommendedName>
        <fullName evidence="4">LamG-like jellyroll fold domain-containing protein</fullName>
    </recommendedName>
</protein>